<sequence length="182" mass="19891">MRNVTKTQNKGKVSINLKKLLICSLASLTFCATPAVFANDLDASSIGEKQISEISYEIVETENENEYLLQPIVSNGVSINSINTGEQTKTLAAGADTYYIFDNDALFGFHKKCKVTIIKNPGLNLKVTLINRDTGVTVDSTNFYGGTGEYTFNLDSDLADYKIYIGNKSSESGQIKFSIKSS</sequence>
<comment type="caution">
    <text evidence="2">The sequence shown here is derived from an EMBL/GenBank/DDBJ whole genome shotgun (WGS) entry which is preliminary data.</text>
</comment>
<feature type="chain" id="PRO_5001682604" evidence="1">
    <location>
        <begin position="39"/>
        <end position="182"/>
    </location>
</feature>
<name>A0A072NIE2_SCHAZ</name>
<evidence type="ECO:0000256" key="1">
    <source>
        <dbReference type="SAM" id="SignalP"/>
    </source>
</evidence>
<gene>
    <name evidence="2" type="ORF">M670_04185</name>
</gene>
<organism evidence="2 3">
    <name type="scientific">Schinkia azotoformans MEV2011</name>
    <dbReference type="NCBI Taxonomy" id="1348973"/>
    <lineage>
        <taxon>Bacteria</taxon>
        <taxon>Bacillati</taxon>
        <taxon>Bacillota</taxon>
        <taxon>Bacilli</taxon>
        <taxon>Bacillales</taxon>
        <taxon>Bacillaceae</taxon>
        <taxon>Calidifontibacillus/Schinkia group</taxon>
        <taxon>Schinkia</taxon>
    </lineage>
</organism>
<dbReference type="PATRIC" id="fig|1348973.3.peg.4069"/>
<accession>A0A072NIE2</accession>
<proteinExistence type="predicted"/>
<keyword evidence="1" id="KW-0732">Signal</keyword>
<evidence type="ECO:0000313" key="2">
    <source>
        <dbReference type="EMBL" id="KEF36623.1"/>
    </source>
</evidence>
<protein>
    <submittedName>
        <fullName evidence="2">Uncharacterized protein</fullName>
    </submittedName>
</protein>
<dbReference type="Proteomes" id="UP000027936">
    <property type="component" value="Unassembled WGS sequence"/>
</dbReference>
<evidence type="ECO:0000313" key="3">
    <source>
        <dbReference type="Proteomes" id="UP000027936"/>
    </source>
</evidence>
<dbReference type="AlphaFoldDB" id="A0A072NIE2"/>
<dbReference type="EMBL" id="JJRY01000024">
    <property type="protein sequence ID" value="KEF36623.1"/>
    <property type="molecule type" value="Genomic_DNA"/>
</dbReference>
<dbReference type="RefSeq" id="WP_035197986.1">
    <property type="nucleotide sequence ID" value="NZ_JJRY01000024.1"/>
</dbReference>
<reference evidence="2 3" key="1">
    <citation type="submission" date="2014-04" db="EMBL/GenBank/DDBJ databases">
        <title>Draft genome sequence of Bacillus azotoformans MEV2011, a (co-) denitrifying strain unable to grow in the presence of oxygen.</title>
        <authorList>
            <person name="Nielsen M."/>
            <person name="Schreiber L."/>
            <person name="Finster K."/>
            <person name="Schramm A."/>
        </authorList>
    </citation>
    <scope>NUCLEOTIDE SEQUENCE [LARGE SCALE GENOMIC DNA]</scope>
    <source>
        <strain evidence="2 3">MEV2011</strain>
    </source>
</reference>
<feature type="signal peptide" evidence="1">
    <location>
        <begin position="1"/>
        <end position="38"/>
    </location>
</feature>